<dbReference type="SUPFAM" id="SSF52058">
    <property type="entry name" value="L domain-like"/>
    <property type="match status" value="1"/>
</dbReference>
<sequence>MLVSRDTLPEENIRGLRIRGITRLECRQATRKIPCRSVNEDMHPGVQRKGGDQMTILNFPRAILFNNITQLKKLSEKEGVRTFRLNRPYALYSNQLSGPIPASHELGNMKSLDDLELQENNLNGIIPASLGKLSNLELLFLRHKAFAQVKTYKDFIDLRGNKFHGELSANWGRCFQLATLRIASNNLTGTILPELGLATKLQALDVSSNRLEGEIPKAFSDLTSLGRVDLSNNQLSNAISTELGSLTNLDGDIPPQLSNLQDLMLLNISHNSLTGEIPTTFEQLRGLQDVDLSKNMLVGPVPNSEAFQETNLEANMGLCGNVTGLQLCGSSKKHDSRKLAKILKIVLPIFGAGTLFYYRTRKRSSKEGSDVGTEKLVLISVIDGNTMYEEIVQATENFDETHCNGKGGSGSVYKVEMPSKLGSL</sequence>
<dbReference type="InterPro" id="IPR032675">
    <property type="entry name" value="LRR_dom_sf"/>
</dbReference>
<keyword evidence="9" id="KW-1185">Reference proteome</keyword>
<dbReference type="Gene3D" id="3.80.10.10">
    <property type="entry name" value="Ribonuclease Inhibitor"/>
    <property type="match status" value="3"/>
</dbReference>
<keyword evidence="2" id="KW-0433">Leucine-rich repeat</keyword>
<dbReference type="PANTHER" id="PTHR48053">
    <property type="entry name" value="LEUCINE RICH REPEAT FAMILY PROTEIN, EXPRESSED"/>
    <property type="match status" value="1"/>
</dbReference>
<dbReference type="InterPro" id="IPR001611">
    <property type="entry name" value="Leu-rich_rpt"/>
</dbReference>
<keyword evidence="7" id="KW-0325">Glycoprotein</keyword>
<evidence type="ECO:0000313" key="8">
    <source>
        <dbReference type="EMBL" id="KAJ8772092.1"/>
    </source>
</evidence>
<evidence type="ECO:0000256" key="7">
    <source>
        <dbReference type="ARBA" id="ARBA00023180"/>
    </source>
</evidence>
<name>A0AAV8TYK9_9ROSI</name>
<evidence type="ECO:0000256" key="5">
    <source>
        <dbReference type="ARBA" id="ARBA00023136"/>
    </source>
</evidence>
<gene>
    <name evidence="8" type="ORF">K2173_027269</name>
</gene>
<dbReference type="InterPro" id="IPR051716">
    <property type="entry name" value="Plant_RL_S/T_kinase"/>
</dbReference>
<evidence type="ECO:0000313" key="9">
    <source>
        <dbReference type="Proteomes" id="UP001159364"/>
    </source>
</evidence>
<evidence type="ECO:0000256" key="6">
    <source>
        <dbReference type="ARBA" id="ARBA00023170"/>
    </source>
</evidence>
<reference evidence="8 9" key="1">
    <citation type="submission" date="2021-09" db="EMBL/GenBank/DDBJ databases">
        <title>Genomic insights and catalytic innovation underlie evolution of tropane alkaloids biosynthesis.</title>
        <authorList>
            <person name="Wang Y.-J."/>
            <person name="Tian T."/>
            <person name="Huang J.-P."/>
            <person name="Huang S.-X."/>
        </authorList>
    </citation>
    <scope>NUCLEOTIDE SEQUENCE [LARGE SCALE GENOMIC DNA]</scope>
    <source>
        <strain evidence="8">KIB-2018</strain>
        <tissue evidence="8">Leaf</tissue>
    </source>
</reference>
<dbReference type="EMBL" id="JAIWQS010000002">
    <property type="protein sequence ID" value="KAJ8772092.1"/>
    <property type="molecule type" value="Genomic_DNA"/>
</dbReference>
<organism evidence="8 9">
    <name type="scientific">Erythroxylum novogranatense</name>
    <dbReference type="NCBI Taxonomy" id="1862640"/>
    <lineage>
        <taxon>Eukaryota</taxon>
        <taxon>Viridiplantae</taxon>
        <taxon>Streptophyta</taxon>
        <taxon>Embryophyta</taxon>
        <taxon>Tracheophyta</taxon>
        <taxon>Spermatophyta</taxon>
        <taxon>Magnoliopsida</taxon>
        <taxon>eudicotyledons</taxon>
        <taxon>Gunneridae</taxon>
        <taxon>Pentapetalae</taxon>
        <taxon>rosids</taxon>
        <taxon>fabids</taxon>
        <taxon>Malpighiales</taxon>
        <taxon>Erythroxylaceae</taxon>
        <taxon>Erythroxylum</taxon>
    </lineage>
</organism>
<evidence type="ECO:0000256" key="2">
    <source>
        <dbReference type="ARBA" id="ARBA00022614"/>
    </source>
</evidence>
<dbReference type="GO" id="GO:0016020">
    <property type="term" value="C:membrane"/>
    <property type="evidence" value="ECO:0007669"/>
    <property type="project" value="UniProtKB-SubCell"/>
</dbReference>
<comment type="subcellular location">
    <subcellularLocation>
        <location evidence="1">Membrane</location>
        <topology evidence="1">Single-pass type I membrane protein</topology>
    </subcellularLocation>
</comment>
<keyword evidence="3" id="KW-0732">Signal</keyword>
<protein>
    <submittedName>
        <fullName evidence="8">Uncharacterized protein</fullName>
    </submittedName>
</protein>
<keyword evidence="5" id="KW-0472">Membrane</keyword>
<evidence type="ECO:0000256" key="4">
    <source>
        <dbReference type="ARBA" id="ARBA00022737"/>
    </source>
</evidence>
<keyword evidence="4" id="KW-0677">Repeat</keyword>
<evidence type="ECO:0000256" key="3">
    <source>
        <dbReference type="ARBA" id="ARBA00022729"/>
    </source>
</evidence>
<keyword evidence="6" id="KW-0675">Receptor</keyword>
<comment type="caution">
    <text evidence="8">The sequence shown here is derived from an EMBL/GenBank/DDBJ whole genome shotgun (WGS) entry which is preliminary data.</text>
</comment>
<dbReference type="PANTHER" id="PTHR48053:SF163">
    <property type="entry name" value="MDIS1-INTERACTING RECEPTOR LIKE KINASE 2-LIKE"/>
    <property type="match status" value="1"/>
</dbReference>
<dbReference type="Gene3D" id="3.30.200.20">
    <property type="entry name" value="Phosphorylase Kinase, domain 1"/>
    <property type="match status" value="1"/>
</dbReference>
<dbReference type="Proteomes" id="UP001159364">
    <property type="component" value="Linkage Group LG02"/>
</dbReference>
<proteinExistence type="predicted"/>
<accession>A0AAV8TYK9</accession>
<evidence type="ECO:0000256" key="1">
    <source>
        <dbReference type="ARBA" id="ARBA00004479"/>
    </source>
</evidence>
<dbReference type="AlphaFoldDB" id="A0AAV8TYK9"/>
<dbReference type="FunFam" id="3.80.10.10:FF:000041">
    <property type="entry name" value="LRR receptor-like serine/threonine-protein kinase ERECTA"/>
    <property type="match status" value="1"/>
</dbReference>
<dbReference type="Pfam" id="PF00560">
    <property type="entry name" value="LRR_1"/>
    <property type="match status" value="3"/>
</dbReference>